<organism evidence="3 4">
    <name type="scientific">Promicromonospora aerolata</name>
    <dbReference type="NCBI Taxonomy" id="195749"/>
    <lineage>
        <taxon>Bacteria</taxon>
        <taxon>Bacillati</taxon>
        <taxon>Actinomycetota</taxon>
        <taxon>Actinomycetes</taxon>
        <taxon>Micrococcales</taxon>
        <taxon>Promicromonosporaceae</taxon>
        <taxon>Promicromonospora</taxon>
    </lineage>
</organism>
<gene>
    <name evidence="3" type="ORF">ACFSL2_19225</name>
</gene>
<evidence type="ECO:0000313" key="3">
    <source>
        <dbReference type="EMBL" id="MFD2027642.1"/>
    </source>
</evidence>
<keyword evidence="4" id="KW-1185">Reference proteome</keyword>
<dbReference type="SUPFAM" id="SSF81606">
    <property type="entry name" value="PP2C-like"/>
    <property type="match status" value="1"/>
</dbReference>
<comment type="caution">
    <text evidence="3">The sequence shown here is derived from an EMBL/GenBank/DDBJ whole genome shotgun (WGS) entry which is preliminary data.</text>
</comment>
<accession>A0ABW4VG02</accession>
<dbReference type="RefSeq" id="WP_377199372.1">
    <property type="nucleotide sequence ID" value="NZ_JBHUHF010000001.1"/>
</dbReference>
<dbReference type="EMBL" id="JBHUHF010000001">
    <property type="protein sequence ID" value="MFD2027642.1"/>
    <property type="molecule type" value="Genomic_DNA"/>
</dbReference>
<evidence type="ECO:0000259" key="2">
    <source>
        <dbReference type="Pfam" id="PF13672"/>
    </source>
</evidence>
<proteinExistence type="predicted"/>
<reference evidence="4" key="1">
    <citation type="journal article" date="2019" name="Int. J. Syst. Evol. Microbiol.">
        <title>The Global Catalogue of Microorganisms (GCM) 10K type strain sequencing project: providing services to taxonomists for standard genome sequencing and annotation.</title>
        <authorList>
            <consortium name="The Broad Institute Genomics Platform"/>
            <consortium name="The Broad Institute Genome Sequencing Center for Infectious Disease"/>
            <person name="Wu L."/>
            <person name="Ma J."/>
        </authorList>
    </citation>
    <scope>NUCLEOTIDE SEQUENCE [LARGE SCALE GENOMIC DNA]</scope>
    <source>
        <strain evidence="4">CCM 7043</strain>
    </source>
</reference>
<evidence type="ECO:0000313" key="4">
    <source>
        <dbReference type="Proteomes" id="UP001597338"/>
    </source>
</evidence>
<dbReference type="Pfam" id="PF13672">
    <property type="entry name" value="PP2C_2"/>
    <property type="match status" value="1"/>
</dbReference>
<dbReference type="Gene3D" id="3.60.40.10">
    <property type="entry name" value="PPM-type phosphatase domain"/>
    <property type="match status" value="1"/>
</dbReference>
<evidence type="ECO:0000256" key="1">
    <source>
        <dbReference type="SAM" id="MobiDB-lite"/>
    </source>
</evidence>
<feature type="compositionally biased region" description="Polar residues" evidence="1">
    <location>
        <begin position="1"/>
        <end position="11"/>
    </location>
</feature>
<dbReference type="Proteomes" id="UP001597338">
    <property type="component" value="Unassembled WGS sequence"/>
</dbReference>
<dbReference type="InterPro" id="IPR036457">
    <property type="entry name" value="PPM-type-like_dom_sf"/>
</dbReference>
<protein>
    <submittedName>
        <fullName evidence="3">Protein phosphatase 2C domain-containing protein</fullName>
    </submittedName>
</protein>
<name>A0ABW4VG02_9MICO</name>
<dbReference type="InterPro" id="IPR001932">
    <property type="entry name" value="PPM-type_phosphatase-like_dom"/>
</dbReference>
<sequence length="275" mass="29265">MESLQPPSSVPVQAATRAGGTNNQDRYVHGDGFAAVLDGATSVAGDRSHDPGWYADRLAREIGARMPRGGALADTVADAVRAVRDAHRLDPDTSPTSTVALARWSGDTVETYLLGDSFVVVLRADGDETVHTDDRLDAVGAAERAAYRARLAAGGEYDVGHRDLLLALQAEQACRRNRPGGYWIAGAEPEAAHHGITTTGERSGVSALVLASDGVAPERHPEAVTWRALSGAAYRRGPAQVLRELHDAEAADADGRRWPRSKRHDDKTLVIAGLE</sequence>
<feature type="region of interest" description="Disordered" evidence="1">
    <location>
        <begin position="1"/>
        <end position="26"/>
    </location>
</feature>
<feature type="domain" description="PPM-type phosphatase" evidence="2">
    <location>
        <begin position="15"/>
        <end position="216"/>
    </location>
</feature>